<comment type="caution">
    <text evidence="2">The sequence shown here is derived from an EMBL/GenBank/DDBJ whole genome shotgun (WGS) entry which is preliminary data.</text>
</comment>
<reference evidence="2 3" key="1">
    <citation type="journal article" date="2019" name="Nat. Microbiol.">
        <title>Mediterranean grassland soil C-N compound turnover is dependent on rainfall and depth, and is mediated by genomically divergent microorganisms.</title>
        <authorList>
            <person name="Diamond S."/>
            <person name="Andeer P.F."/>
            <person name="Li Z."/>
            <person name="Crits-Christoph A."/>
            <person name="Burstein D."/>
            <person name="Anantharaman K."/>
            <person name="Lane K.R."/>
            <person name="Thomas B.C."/>
            <person name="Pan C."/>
            <person name="Northen T.R."/>
            <person name="Banfield J.F."/>
        </authorList>
    </citation>
    <scope>NUCLEOTIDE SEQUENCE [LARGE SCALE GENOMIC DNA]</scope>
    <source>
        <strain evidence="2">NP_8</strain>
    </source>
</reference>
<sequence length="82" mass="8706">MVDQGDPEDRGAARRIPIQTESISLAAFLKWAQAVGTGGQAKALIQSGRVKVNGRVELRRGRTLVPGDRVEVGARVLEVVGA</sequence>
<dbReference type="GO" id="GO:0003723">
    <property type="term" value="F:RNA binding"/>
    <property type="evidence" value="ECO:0007669"/>
    <property type="project" value="UniProtKB-KW"/>
</dbReference>
<dbReference type="EMBL" id="VBAP01000004">
    <property type="protein sequence ID" value="TMI77309.1"/>
    <property type="molecule type" value="Genomic_DNA"/>
</dbReference>
<name>A0A537J174_9BACT</name>
<evidence type="ECO:0000313" key="3">
    <source>
        <dbReference type="Proteomes" id="UP000318834"/>
    </source>
</evidence>
<dbReference type="CDD" id="cd00165">
    <property type="entry name" value="S4"/>
    <property type="match status" value="1"/>
</dbReference>
<gene>
    <name evidence="2" type="ORF">E6H05_00545</name>
</gene>
<dbReference type="SUPFAM" id="SSF55174">
    <property type="entry name" value="Alpha-L RNA-binding motif"/>
    <property type="match status" value="1"/>
</dbReference>
<organism evidence="2 3">
    <name type="scientific">Candidatus Segetimicrobium genomatis</name>
    <dbReference type="NCBI Taxonomy" id="2569760"/>
    <lineage>
        <taxon>Bacteria</taxon>
        <taxon>Bacillati</taxon>
        <taxon>Candidatus Sysuimicrobiota</taxon>
        <taxon>Candidatus Sysuimicrobiia</taxon>
        <taxon>Candidatus Sysuimicrobiales</taxon>
        <taxon>Candidatus Segetimicrobiaceae</taxon>
        <taxon>Candidatus Segetimicrobium</taxon>
    </lineage>
</organism>
<dbReference type="Pfam" id="PF13275">
    <property type="entry name" value="S4_2"/>
    <property type="match status" value="1"/>
</dbReference>
<evidence type="ECO:0000256" key="1">
    <source>
        <dbReference type="PROSITE-ProRule" id="PRU00182"/>
    </source>
</evidence>
<dbReference type="Gene3D" id="3.10.290.10">
    <property type="entry name" value="RNA-binding S4 domain"/>
    <property type="match status" value="1"/>
</dbReference>
<protein>
    <submittedName>
        <fullName evidence="2">RNA-binding S4 domain-containing protein</fullName>
    </submittedName>
</protein>
<dbReference type="AlphaFoldDB" id="A0A537J174"/>
<dbReference type="InterPro" id="IPR036986">
    <property type="entry name" value="S4_RNA-bd_sf"/>
</dbReference>
<accession>A0A537J174</accession>
<dbReference type="Proteomes" id="UP000318834">
    <property type="component" value="Unassembled WGS sequence"/>
</dbReference>
<keyword evidence="1" id="KW-0694">RNA-binding</keyword>
<dbReference type="PROSITE" id="PS50889">
    <property type="entry name" value="S4"/>
    <property type="match status" value="1"/>
</dbReference>
<evidence type="ECO:0000313" key="2">
    <source>
        <dbReference type="EMBL" id="TMI77309.1"/>
    </source>
</evidence>
<proteinExistence type="predicted"/>